<dbReference type="AlphaFoldDB" id="A0AAD4YKK1"/>
<dbReference type="Proteomes" id="UP001054821">
    <property type="component" value="Chromosome 8"/>
</dbReference>
<feature type="signal peptide" evidence="1">
    <location>
        <begin position="1"/>
        <end position="23"/>
    </location>
</feature>
<evidence type="ECO:0000313" key="2">
    <source>
        <dbReference type="EMBL" id="KAI5312475.1"/>
    </source>
</evidence>
<accession>A0AAD4YKK1</accession>
<name>A0AAD4YKK1_PRUDU</name>
<keyword evidence="3" id="KW-1185">Reference proteome</keyword>
<reference evidence="2 3" key="1">
    <citation type="journal article" date="2022" name="G3 (Bethesda)">
        <title>Whole-genome sequence and methylome profiling of the almond [Prunus dulcis (Mill.) D.A. Webb] cultivar 'Nonpareil'.</title>
        <authorList>
            <person name="D'Amico-Willman K.M."/>
            <person name="Ouma W.Z."/>
            <person name="Meulia T."/>
            <person name="Sideli G.M."/>
            <person name="Gradziel T.M."/>
            <person name="Fresnedo-Ramirez J."/>
        </authorList>
    </citation>
    <scope>NUCLEOTIDE SEQUENCE [LARGE SCALE GENOMIC DNA]</scope>
    <source>
        <tissue evidence="2">Leaf</tissue>
    </source>
</reference>
<protein>
    <submittedName>
        <fullName evidence="2">Uncharacterized protein</fullName>
    </submittedName>
</protein>
<sequence length="115" mass="13064">MSLPIGILTFILDFCLKILKVQYDNWLQSQMEASAIGYSTESGLFGNGAQWVVICLFLPCKEQKCHEINNEHKDLDFLTIPVGEKLLERLRGMNIRGDRLRLSSLSPPVLDLLRS</sequence>
<evidence type="ECO:0000256" key="1">
    <source>
        <dbReference type="SAM" id="SignalP"/>
    </source>
</evidence>
<feature type="chain" id="PRO_5042037116" evidence="1">
    <location>
        <begin position="24"/>
        <end position="115"/>
    </location>
</feature>
<gene>
    <name evidence="2" type="ORF">L3X38_041648</name>
</gene>
<proteinExistence type="predicted"/>
<keyword evidence="1" id="KW-0732">Signal</keyword>
<organism evidence="2 3">
    <name type="scientific">Prunus dulcis</name>
    <name type="common">Almond</name>
    <name type="synonym">Amygdalus dulcis</name>
    <dbReference type="NCBI Taxonomy" id="3755"/>
    <lineage>
        <taxon>Eukaryota</taxon>
        <taxon>Viridiplantae</taxon>
        <taxon>Streptophyta</taxon>
        <taxon>Embryophyta</taxon>
        <taxon>Tracheophyta</taxon>
        <taxon>Spermatophyta</taxon>
        <taxon>Magnoliopsida</taxon>
        <taxon>eudicotyledons</taxon>
        <taxon>Gunneridae</taxon>
        <taxon>Pentapetalae</taxon>
        <taxon>rosids</taxon>
        <taxon>fabids</taxon>
        <taxon>Rosales</taxon>
        <taxon>Rosaceae</taxon>
        <taxon>Amygdaloideae</taxon>
        <taxon>Amygdaleae</taxon>
        <taxon>Prunus</taxon>
    </lineage>
</organism>
<comment type="caution">
    <text evidence="2">The sequence shown here is derived from an EMBL/GenBank/DDBJ whole genome shotgun (WGS) entry which is preliminary data.</text>
</comment>
<dbReference type="EMBL" id="JAJFAZ020000008">
    <property type="protein sequence ID" value="KAI5312475.1"/>
    <property type="molecule type" value="Genomic_DNA"/>
</dbReference>
<evidence type="ECO:0000313" key="3">
    <source>
        <dbReference type="Proteomes" id="UP001054821"/>
    </source>
</evidence>